<evidence type="ECO:0000256" key="1">
    <source>
        <dbReference type="SAM" id="MobiDB-lite"/>
    </source>
</evidence>
<reference evidence="2 3" key="1">
    <citation type="submission" date="2024-01" db="EMBL/GenBank/DDBJ databases">
        <title>A draft genome for a cacao thread blight-causing isolate of Paramarasmius palmivorus.</title>
        <authorList>
            <person name="Baruah I.K."/>
            <person name="Bukari Y."/>
            <person name="Amoako-Attah I."/>
            <person name="Meinhardt L.W."/>
            <person name="Bailey B.A."/>
            <person name="Cohen S.P."/>
        </authorList>
    </citation>
    <scope>NUCLEOTIDE SEQUENCE [LARGE SCALE GENOMIC DNA]</scope>
    <source>
        <strain evidence="2 3">GH-12</strain>
    </source>
</reference>
<dbReference type="AlphaFoldDB" id="A0AAW0C964"/>
<feature type="region of interest" description="Disordered" evidence="1">
    <location>
        <begin position="1"/>
        <end position="27"/>
    </location>
</feature>
<comment type="caution">
    <text evidence="2">The sequence shown here is derived from an EMBL/GenBank/DDBJ whole genome shotgun (WGS) entry which is preliminary data.</text>
</comment>
<dbReference type="Proteomes" id="UP001383192">
    <property type="component" value="Unassembled WGS sequence"/>
</dbReference>
<dbReference type="EMBL" id="JAYKXP010000052">
    <property type="protein sequence ID" value="KAK7035539.1"/>
    <property type="molecule type" value="Genomic_DNA"/>
</dbReference>
<evidence type="ECO:0000313" key="2">
    <source>
        <dbReference type="EMBL" id="KAK7035539.1"/>
    </source>
</evidence>
<keyword evidence="3" id="KW-1185">Reference proteome</keyword>
<sequence length="579" mass="62912">MSQSGHSAPSAGVLVDGHGENDGHSVSTDPMIRRFNRLLDCINTFTNEQMDAVVDIVRMVGEGGVGALGPLLVSVEAFALMGEPTHDSFGNRIMVRTTRAQREALMTRRLPWKCGRVGCRHVNAGTRNCETCIALDMSSRYSDYLVGLARIGHSDLLVEVGRTLARKVPGSTDTESFIVSRCLQAVVALEAYCVYLRPSPLSAARAVVTFPGKSEAGTWGSLHKWFLGLHLWCPSFASSRSIPASLCSAIWYNRILHAIFDLARVFAEVYPGSDVSRLLKSSSDFARLTVQLTYGALLVDGAMLSAGVAVMIHPFWKAELFQGEELLRNLRTVLLVRPSVDFVGLAVGRVVTMSRDESVLDVVLEFHALVAVVLQLYEVRDAGVRLANAGKWFSLCMRKLVEELAHYPLGSPLALRSIDADACGRALCLVVQFMCELAGIAGGGRWVLDALRVGLLRAVMDVGAFVALEKRRSEYVISTEFRMDLVKECDELLCALVPHLLTPSIRRLVQKEMARGAPLGPEVLLSWGEWTDVVSTLGEVAVGYKTSIYGDICATTCSYVKSPGKGRGGVGSVSEVSTL</sequence>
<organism evidence="2 3">
    <name type="scientific">Paramarasmius palmivorus</name>
    <dbReference type="NCBI Taxonomy" id="297713"/>
    <lineage>
        <taxon>Eukaryota</taxon>
        <taxon>Fungi</taxon>
        <taxon>Dikarya</taxon>
        <taxon>Basidiomycota</taxon>
        <taxon>Agaricomycotina</taxon>
        <taxon>Agaricomycetes</taxon>
        <taxon>Agaricomycetidae</taxon>
        <taxon>Agaricales</taxon>
        <taxon>Marasmiineae</taxon>
        <taxon>Marasmiaceae</taxon>
        <taxon>Paramarasmius</taxon>
    </lineage>
</organism>
<accession>A0AAW0C964</accession>
<proteinExistence type="predicted"/>
<evidence type="ECO:0000313" key="3">
    <source>
        <dbReference type="Proteomes" id="UP001383192"/>
    </source>
</evidence>
<gene>
    <name evidence="2" type="ORF">VNI00_011832</name>
</gene>
<name>A0AAW0C964_9AGAR</name>
<protein>
    <submittedName>
        <fullName evidence="2">Uncharacterized protein</fullName>
    </submittedName>
</protein>